<dbReference type="Gene3D" id="1.10.10.60">
    <property type="entry name" value="Homeodomain-like"/>
    <property type="match status" value="1"/>
</dbReference>
<dbReference type="KEGG" id="chiz:HQ393_04960"/>
<gene>
    <name evidence="1" type="ORF">HQ393_04960</name>
</gene>
<proteinExistence type="predicted"/>
<evidence type="ECO:0000313" key="1">
    <source>
        <dbReference type="EMBL" id="QLG87655.1"/>
    </source>
</evidence>
<dbReference type="Proteomes" id="UP000509597">
    <property type="component" value="Chromosome"/>
</dbReference>
<dbReference type="InterPro" id="IPR048683">
    <property type="entry name" value="Sf6_terminase"/>
</dbReference>
<accession>A0A7H9BGE4</accession>
<keyword evidence="2" id="KW-1185">Reference proteome</keyword>
<reference evidence="1 2" key="1">
    <citation type="submission" date="2020-07" db="EMBL/GenBank/DDBJ databases">
        <title>Complete genome sequence of Chitinibacter sp. 2T18.</title>
        <authorList>
            <person name="Bae J.-W."/>
            <person name="Choi J.-W."/>
        </authorList>
    </citation>
    <scope>NUCLEOTIDE SEQUENCE [LARGE SCALE GENOMIC DNA]</scope>
    <source>
        <strain evidence="1 2">2T18</strain>
    </source>
</reference>
<protein>
    <submittedName>
        <fullName evidence="1">Terminase small subunit protein</fullName>
    </submittedName>
</protein>
<evidence type="ECO:0000313" key="2">
    <source>
        <dbReference type="Proteomes" id="UP000509597"/>
    </source>
</evidence>
<dbReference type="AlphaFoldDB" id="A0A7H9BGE4"/>
<dbReference type="EMBL" id="CP058627">
    <property type="protein sequence ID" value="QLG87655.1"/>
    <property type="molecule type" value="Genomic_DNA"/>
</dbReference>
<dbReference type="Pfam" id="PF20901">
    <property type="entry name" value="Sf6_terminase"/>
    <property type="match status" value="1"/>
</dbReference>
<dbReference type="RefSeq" id="WP_179357736.1">
    <property type="nucleotide sequence ID" value="NZ_CP058627.1"/>
</dbReference>
<sequence length="153" mass="17271">MANGAEKKPAHRPSTYSDKLTSEICNRIACGESLNRICKSAGMPNMATVLRWLDRHEEFRGKYARAREIQADTLADEIISISDDGLNDTYVDDKGNQRTDYDVVARSKLRVDARKWYASKLAPKKYGDKIEQKLTGDPDNPINLGIKVTFHEP</sequence>
<name>A0A7H9BGE4_9NEIS</name>
<organism evidence="1 2">
    <name type="scientific">Chitinibacter bivalviorum</name>
    <dbReference type="NCBI Taxonomy" id="2739434"/>
    <lineage>
        <taxon>Bacteria</taxon>
        <taxon>Pseudomonadati</taxon>
        <taxon>Pseudomonadota</taxon>
        <taxon>Betaproteobacteria</taxon>
        <taxon>Neisseriales</taxon>
        <taxon>Chitinibacteraceae</taxon>
        <taxon>Chitinibacter</taxon>
    </lineage>
</organism>